<evidence type="ECO:0000313" key="1">
    <source>
        <dbReference type="EMBL" id="MEQ2175046.1"/>
    </source>
</evidence>
<name>A0ABV0NVP3_9TELE</name>
<evidence type="ECO:0000313" key="2">
    <source>
        <dbReference type="Proteomes" id="UP001476798"/>
    </source>
</evidence>
<accession>A0ABV0NVP3</accession>
<gene>
    <name evidence="1" type="ORF">GOODEAATRI_014224</name>
</gene>
<feature type="non-terminal residue" evidence="1">
    <location>
        <position position="1"/>
    </location>
</feature>
<reference evidence="1 2" key="1">
    <citation type="submission" date="2021-06" db="EMBL/GenBank/DDBJ databases">
        <authorList>
            <person name="Palmer J.M."/>
        </authorList>
    </citation>
    <scope>NUCLEOTIDE SEQUENCE [LARGE SCALE GENOMIC DNA]</scope>
    <source>
        <strain evidence="1 2">GA_2019</strain>
        <tissue evidence="1">Muscle</tissue>
    </source>
</reference>
<comment type="caution">
    <text evidence="1">The sequence shown here is derived from an EMBL/GenBank/DDBJ whole genome shotgun (WGS) entry which is preliminary data.</text>
</comment>
<sequence>ADGGRSETSPPEQDVILVAASGTLFREAFPELGSWTSGSGSGASQGCTGEPVSAAIKTALGRLQLDVPLAQPAPSSAFFRRCDAEAAFVVPPSVEYIQELHACWTDTRAFSCPTADGRAQAAMHEAPKFGLGCMSPV</sequence>
<keyword evidence="2" id="KW-1185">Reference proteome</keyword>
<dbReference type="EMBL" id="JAHRIO010050967">
    <property type="protein sequence ID" value="MEQ2175046.1"/>
    <property type="molecule type" value="Genomic_DNA"/>
</dbReference>
<protein>
    <submittedName>
        <fullName evidence="1">Uncharacterized protein</fullName>
    </submittedName>
</protein>
<proteinExistence type="predicted"/>
<organism evidence="1 2">
    <name type="scientific">Goodea atripinnis</name>
    <dbReference type="NCBI Taxonomy" id="208336"/>
    <lineage>
        <taxon>Eukaryota</taxon>
        <taxon>Metazoa</taxon>
        <taxon>Chordata</taxon>
        <taxon>Craniata</taxon>
        <taxon>Vertebrata</taxon>
        <taxon>Euteleostomi</taxon>
        <taxon>Actinopterygii</taxon>
        <taxon>Neopterygii</taxon>
        <taxon>Teleostei</taxon>
        <taxon>Neoteleostei</taxon>
        <taxon>Acanthomorphata</taxon>
        <taxon>Ovalentaria</taxon>
        <taxon>Atherinomorphae</taxon>
        <taxon>Cyprinodontiformes</taxon>
        <taxon>Goodeidae</taxon>
        <taxon>Goodea</taxon>
    </lineage>
</organism>
<dbReference type="Proteomes" id="UP001476798">
    <property type="component" value="Unassembled WGS sequence"/>
</dbReference>